<accession>A0A0M9BSX0</accession>
<evidence type="ECO:0000313" key="1">
    <source>
        <dbReference type="EMBL" id="KOY18159.1"/>
    </source>
</evidence>
<gene>
    <name evidence="1" type="ORF">AMS66_02105</name>
</gene>
<dbReference type="EMBL" id="LITU01000021">
    <property type="protein sequence ID" value="KOY18159.1"/>
    <property type="molecule type" value="Genomic_DNA"/>
</dbReference>
<dbReference type="AlphaFoldDB" id="A0A0M9BSX0"/>
<organism evidence="1 2">
    <name type="scientific">Paenibacillus xylanivorans</name>
    <dbReference type="NCBI Taxonomy" id="1705561"/>
    <lineage>
        <taxon>Bacteria</taxon>
        <taxon>Bacillati</taxon>
        <taxon>Bacillota</taxon>
        <taxon>Bacilli</taxon>
        <taxon>Bacillales</taxon>
        <taxon>Paenibacillaceae</taxon>
        <taxon>Paenibacillus</taxon>
    </lineage>
</organism>
<proteinExistence type="predicted"/>
<dbReference type="Proteomes" id="UP000037688">
    <property type="component" value="Unassembled WGS sequence"/>
</dbReference>
<name>A0A0M9BSX0_9BACL</name>
<keyword evidence="2" id="KW-1185">Reference proteome</keyword>
<protein>
    <submittedName>
        <fullName evidence="1">Uncharacterized protein</fullName>
    </submittedName>
</protein>
<sequence length="89" mass="9961">MQLTGAFRLADSGWLTATAAKNLVLYCGTILSESVRFGLLLPVFAVFMMNDKIIPFNLCVAIIAKRLWTDNNLPSYRSERSSIFKSKVD</sequence>
<evidence type="ECO:0000313" key="2">
    <source>
        <dbReference type="Proteomes" id="UP000037688"/>
    </source>
</evidence>
<comment type="caution">
    <text evidence="1">The sequence shown here is derived from an EMBL/GenBank/DDBJ whole genome shotgun (WGS) entry which is preliminary data.</text>
</comment>
<reference evidence="1 2" key="1">
    <citation type="submission" date="2015-08" db="EMBL/GenBank/DDBJ databases">
        <title>Draft genome sequence of cellulolytic and xylanolytic Paenibacillus sp. A59, isolated from a decaying forest soil from Patagonia, Argentina.</title>
        <authorList>
            <person name="Ghio S."/>
            <person name="Caceres A.M."/>
            <person name="Talia P."/>
            <person name="Grasso D."/>
            <person name="Campos E."/>
        </authorList>
    </citation>
    <scope>NUCLEOTIDE SEQUENCE [LARGE SCALE GENOMIC DNA]</scope>
    <source>
        <strain evidence="1 2">A59</strain>
    </source>
</reference>
<dbReference type="PATRIC" id="fig|1705561.3.peg.6728"/>